<evidence type="ECO:0000256" key="2">
    <source>
        <dbReference type="ARBA" id="ARBA00023127"/>
    </source>
</evidence>
<dbReference type="InterPro" id="IPR006671">
    <property type="entry name" value="Cyclin_N"/>
</dbReference>
<dbReference type="GO" id="GO:0044772">
    <property type="term" value="P:mitotic cell cycle phase transition"/>
    <property type="evidence" value="ECO:0007669"/>
    <property type="project" value="InterPro"/>
</dbReference>
<organism evidence="8">
    <name type="scientific">Culex pipiens</name>
    <name type="common">House mosquito</name>
    <dbReference type="NCBI Taxonomy" id="7175"/>
    <lineage>
        <taxon>Eukaryota</taxon>
        <taxon>Metazoa</taxon>
        <taxon>Ecdysozoa</taxon>
        <taxon>Arthropoda</taxon>
        <taxon>Hexapoda</taxon>
        <taxon>Insecta</taxon>
        <taxon>Pterygota</taxon>
        <taxon>Neoptera</taxon>
        <taxon>Endopterygota</taxon>
        <taxon>Diptera</taxon>
        <taxon>Nematocera</taxon>
        <taxon>Culicoidea</taxon>
        <taxon>Culicidae</taxon>
        <taxon>Culicinae</taxon>
        <taxon>Culicini</taxon>
        <taxon>Culex</taxon>
        <taxon>Culex</taxon>
    </lineage>
</organism>
<dbReference type="GO" id="GO:0005634">
    <property type="term" value="C:nucleus"/>
    <property type="evidence" value="ECO:0007669"/>
    <property type="project" value="UniProtKB-ARBA"/>
</dbReference>
<comment type="similarity">
    <text evidence="4">Belongs to the cyclin family.</text>
</comment>
<reference evidence="8" key="1">
    <citation type="submission" date="2021-05" db="EMBL/GenBank/DDBJ databases">
        <authorList>
            <person name="Alioto T."/>
            <person name="Alioto T."/>
            <person name="Gomez Garrido J."/>
        </authorList>
    </citation>
    <scope>NUCLEOTIDE SEQUENCE</scope>
</reference>
<dbReference type="SUPFAM" id="SSF47954">
    <property type="entry name" value="Cyclin-like"/>
    <property type="match status" value="2"/>
</dbReference>
<keyword evidence="1" id="KW-0132">Cell division</keyword>
<dbReference type="GO" id="GO:0016538">
    <property type="term" value="F:cyclin-dependent protein serine/threonine kinase regulator activity"/>
    <property type="evidence" value="ECO:0007669"/>
    <property type="project" value="InterPro"/>
</dbReference>
<evidence type="ECO:0000256" key="1">
    <source>
        <dbReference type="ARBA" id="ARBA00022618"/>
    </source>
</evidence>
<protein>
    <submittedName>
        <fullName evidence="8">G2/mitotic-specific cyclin-B3</fullName>
    </submittedName>
</protein>
<dbReference type="SMART" id="SM00385">
    <property type="entry name" value="CYCLIN"/>
    <property type="match status" value="2"/>
</dbReference>
<feature type="compositionally biased region" description="Polar residues" evidence="5">
    <location>
        <begin position="240"/>
        <end position="251"/>
    </location>
</feature>
<evidence type="ECO:0000259" key="7">
    <source>
        <dbReference type="SMART" id="SM01332"/>
    </source>
</evidence>
<dbReference type="InterPro" id="IPR013763">
    <property type="entry name" value="Cyclin-like_dom"/>
</dbReference>
<dbReference type="GO" id="GO:0051301">
    <property type="term" value="P:cell division"/>
    <property type="evidence" value="ECO:0007669"/>
    <property type="project" value="UniProtKB-KW"/>
</dbReference>
<dbReference type="Pfam" id="PF02984">
    <property type="entry name" value="Cyclin_C"/>
    <property type="match status" value="1"/>
</dbReference>
<dbReference type="Pfam" id="PF00134">
    <property type="entry name" value="Cyclin_N"/>
    <property type="match status" value="1"/>
</dbReference>
<feature type="domain" description="Cyclin-like" evidence="6">
    <location>
        <begin position="327"/>
        <end position="411"/>
    </location>
</feature>
<evidence type="ECO:0000313" key="8">
    <source>
        <dbReference type="EMBL" id="CAG6484435.1"/>
    </source>
</evidence>
<evidence type="ECO:0000256" key="4">
    <source>
        <dbReference type="RuleBase" id="RU000383"/>
    </source>
</evidence>
<name>A0A8D8C326_CULPI</name>
<dbReference type="CDD" id="cd20508">
    <property type="entry name" value="CYCLIN_CCNB3_rpt1"/>
    <property type="match status" value="1"/>
</dbReference>
<keyword evidence="3" id="KW-0131">Cell cycle</keyword>
<accession>A0A8D8C326</accession>
<dbReference type="EMBL" id="HBUE01099235">
    <property type="protein sequence ID" value="CAG6484435.1"/>
    <property type="molecule type" value="Transcribed_RNA"/>
</dbReference>
<sequence length="584" mass="64691">MKMAPAKQNGTTAALLPLIRKTISTRSKATTVSQNQNTDDAQQQPLQRGKRKADVSPLKYDRGVKRSALCNLTNAANVPTTESDSDAGGFKGLKVQNVNGATGKATTALLQVASNIGNNKKTAKTVTEVFTKPDPDGPKTRAATKILTRAASRQKLDTGSSKSTATKTKTLTASIGHALKDQLSAMTTTIVKPKEMTAATSQAAQQGKPKRRISNEFEKTEDSLYVSALEDITSSGSLRLSDNFGSRSVTPKDSAKDASPSTGSPQKRTPDGVEDYDLVNWNDVFQVSHYAHEIFQYQKDREPTFAIPDYMTRQPHISKWMRALLVDWMVEIQESFELNHETLYLAVKIVDIYLSRMEIQKDSLQLLGAAALFIAAKYDERVPPTVDDFHYICDGAYQRREMILMEMTVFKTIGYDLGIPLSYRFLRRYARVNRIDMPVLTLARYILEFSLMDYAIVPLSDSKLACAALFIAMRMNNMPGWNKTLEFYSGYKIEDFAAIAVLLNNIMTRKPKESLNTVRHKYSHELFFESAKKPFIADLRVLFDTTGLELTAIQQLQVPASSLSMTATVSGSSGARSTGTTTAV</sequence>
<keyword evidence="2 4" id="KW-0195">Cyclin</keyword>
<evidence type="ECO:0000259" key="6">
    <source>
        <dbReference type="SMART" id="SM00385"/>
    </source>
</evidence>
<evidence type="ECO:0000256" key="5">
    <source>
        <dbReference type="SAM" id="MobiDB-lite"/>
    </source>
</evidence>
<dbReference type="InterPro" id="IPR036915">
    <property type="entry name" value="Cyclin-like_sf"/>
</dbReference>
<dbReference type="AlphaFoldDB" id="A0A8D8C326"/>
<evidence type="ECO:0000256" key="3">
    <source>
        <dbReference type="ARBA" id="ARBA00023306"/>
    </source>
</evidence>
<feature type="compositionally biased region" description="Polar residues" evidence="5">
    <location>
        <begin position="26"/>
        <end position="46"/>
    </location>
</feature>
<feature type="region of interest" description="Disordered" evidence="5">
    <location>
        <begin position="240"/>
        <end position="273"/>
    </location>
</feature>
<dbReference type="FunFam" id="1.10.472.10:FF:000001">
    <property type="entry name" value="G2/mitotic-specific cyclin"/>
    <property type="match status" value="1"/>
</dbReference>
<feature type="region of interest" description="Disordered" evidence="5">
    <location>
        <begin position="26"/>
        <end position="56"/>
    </location>
</feature>
<proteinExistence type="inferred from homology"/>
<dbReference type="InterPro" id="IPR039361">
    <property type="entry name" value="Cyclin"/>
</dbReference>
<dbReference type="Gene3D" id="1.10.472.10">
    <property type="entry name" value="Cyclin-like"/>
    <property type="match status" value="2"/>
</dbReference>
<dbReference type="PANTHER" id="PTHR10177">
    <property type="entry name" value="CYCLINS"/>
    <property type="match status" value="1"/>
</dbReference>
<dbReference type="InterPro" id="IPR004367">
    <property type="entry name" value="Cyclin_C-dom"/>
</dbReference>
<feature type="domain" description="Cyclin C-terminal" evidence="7">
    <location>
        <begin position="420"/>
        <end position="536"/>
    </location>
</feature>
<dbReference type="SMART" id="SM01332">
    <property type="entry name" value="Cyclin_C"/>
    <property type="match status" value="1"/>
</dbReference>
<feature type="domain" description="Cyclin-like" evidence="6">
    <location>
        <begin position="424"/>
        <end position="505"/>
    </location>
</feature>